<name>C0XSV6_CORLD</name>
<comment type="pathway">
    <text evidence="2 14">Cofactor biosynthesis; riboflavin biosynthesis; 5-amino-6-(D-ribitylamino)uracil from GTP: step 2/4.</text>
</comment>
<evidence type="ECO:0000256" key="17">
    <source>
        <dbReference type="PIRSR" id="PIRSR006769-3"/>
    </source>
</evidence>
<dbReference type="STRING" id="525263.HMPREF0298_1526"/>
<comment type="catalytic activity">
    <reaction evidence="13 14">
        <text>2,5-diamino-6-hydroxy-4-(5-phosphoribosylamino)-pyrimidine + H2O + H(+) = 5-amino-6-(5-phospho-D-ribosylamino)uracil + NH4(+)</text>
        <dbReference type="Rhea" id="RHEA:21868"/>
        <dbReference type="ChEBI" id="CHEBI:15377"/>
        <dbReference type="ChEBI" id="CHEBI:15378"/>
        <dbReference type="ChEBI" id="CHEBI:28938"/>
        <dbReference type="ChEBI" id="CHEBI:58453"/>
        <dbReference type="ChEBI" id="CHEBI:58614"/>
        <dbReference type="EC" id="3.5.4.26"/>
    </reaction>
</comment>
<feature type="binding site" evidence="16">
    <location>
        <position position="203"/>
    </location>
    <ligand>
        <name>substrate</name>
    </ligand>
</feature>
<evidence type="ECO:0000256" key="12">
    <source>
        <dbReference type="ARBA" id="ARBA00049861"/>
    </source>
</evidence>
<evidence type="ECO:0000259" key="18">
    <source>
        <dbReference type="PROSITE" id="PS51747"/>
    </source>
</evidence>
<evidence type="ECO:0000313" key="19">
    <source>
        <dbReference type="EMBL" id="EEI16630.1"/>
    </source>
</evidence>
<evidence type="ECO:0000256" key="16">
    <source>
        <dbReference type="PIRSR" id="PIRSR006769-2"/>
    </source>
</evidence>
<comment type="similarity">
    <text evidence="4 14">In the N-terminal section; belongs to the cytidine and deoxycytidylate deaminase family.</text>
</comment>
<evidence type="ECO:0000256" key="11">
    <source>
        <dbReference type="ARBA" id="ARBA00023268"/>
    </source>
</evidence>
<dbReference type="EC" id="1.1.1.193" evidence="14"/>
<gene>
    <name evidence="19" type="primary">ribD</name>
    <name evidence="19" type="ORF">HMPREF0298_1526</name>
</gene>
<dbReference type="HOGENOM" id="CLU_036590_1_0_11"/>
<comment type="function">
    <text evidence="1 14">Converts 2,5-diamino-6-(ribosylamino)-4(3h)-pyrimidinone 5'-phosphate into 5-amino-6-(ribosylamino)-2,4(1h,3h)-pyrimidinedione 5'-phosphate.</text>
</comment>
<feature type="binding site" evidence="16">
    <location>
        <position position="196"/>
    </location>
    <ligand>
        <name>NADP(+)</name>
        <dbReference type="ChEBI" id="CHEBI:58349"/>
    </ligand>
</feature>
<evidence type="ECO:0000256" key="9">
    <source>
        <dbReference type="ARBA" id="ARBA00022857"/>
    </source>
</evidence>
<evidence type="ECO:0000313" key="20">
    <source>
        <dbReference type="Proteomes" id="UP000006196"/>
    </source>
</evidence>
<evidence type="ECO:0000256" key="4">
    <source>
        <dbReference type="ARBA" id="ARBA00005259"/>
    </source>
</evidence>
<dbReference type="GO" id="GO:0008270">
    <property type="term" value="F:zinc ion binding"/>
    <property type="evidence" value="ECO:0007669"/>
    <property type="project" value="InterPro"/>
</dbReference>
<dbReference type="InterPro" id="IPR016193">
    <property type="entry name" value="Cytidine_deaminase-like"/>
</dbReference>
<evidence type="ECO:0000256" key="7">
    <source>
        <dbReference type="ARBA" id="ARBA00022723"/>
    </source>
</evidence>
<dbReference type="PANTHER" id="PTHR38011">
    <property type="entry name" value="DIHYDROFOLATE REDUCTASE FAMILY PROTEIN (AFU_ORTHOLOGUE AFUA_8G06820)"/>
    <property type="match status" value="1"/>
</dbReference>
<feature type="binding site" evidence="16">
    <location>
        <position position="150"/>
    </location>
    <ligand>
        <name>NADP(+)</name>
        <dbReference type="ChEBI" id="CHEBI:58349"/>
    </ligand>
</feature>
<accession>C0XSV6</accession>
<dbReference type="eggNOG" id="COG1985">
    <property type="taxonomic scope" value="Bacteria"/>
</dbReference>
<dbReference type="InterPro" id="IPR002734">
    <property type="entry name" value="RibDG_C"/>
</dbReference>
<comment type="similarity">
    <text evidence="5 14">In the C-terminal section; belongs to the HTP reductase family.</text>
</comment>
<feature type="domain" description="CMP/dCMP-type deaminase" evidence="18">
    <location>
        <begin position="3"/>
        <end position="112"/>
    </location>
</feature>
<dbReference type="InterPro" id="IPR016192">
    <property type="entry name" value="APOBEC/CMP_deaminase_Zn-bd"/>
</dbReference>
<dbReference type="Proteomes" id="UP000006196">
    <property type="component" value="Unassembled WGS sequence"/>
</dbReference>
<evidence type="ECO:0000256" key="1">
    <source>
        <dbReference type="ARBA" id="ARBA00002151"/>
    </source>
</evidence>
<keyword evidence="6 14" id="KW-0686">Riboflavin biosynthesis</keyword>
<dbReference type="GO" id="GO:0008835">
    <property type="term" value="F:diaminohydroxyphosphoribosylaminopyrimidine deaminase activity"/>
    <property type="evidence" value="ECO:0007669"/>
    <property type="project" value="UniProtKB-EC"/>
</dbReference>
<feature type="binding site" evidence="16">
    <location>
        <position position="200"/>
    </location>
    <ligand>
        <name>substrate</name>
    </ligand>
</feature>
<comment type="caution">
    <text evidence="19">The sequence shown here is derived from an EMBL/GenBank/DDBJ whole genome shotgun (WGS) entry which is preliminary data.</text>
</comment>
<feature type="binding site" evidence="17">
    <location>
        <position position="50"/>
    </location>
    <ligand>
        <name>Zn(2+)</name>
        <dbReference type="ChEBI" id="CHEBI:29105"/>
        <note>catalytic</note>
    </ligand>
</feature>
<keyword evidence="8 14" id="KW-0862">Zinc</keyword>
<dbReference type="InterPro" id="IPR050765">
    <property type="entry name" value="Riboflavin_Biosynth_HTPR"/>
</dbReference>
<dbReference type="AlphaFoldDB" id="C0XSV6"/>
<feature type="binding site" evidence="16">
    <location>
        <position position="166"/>
    </location>
    <ligand>
        <name>NADP(+)</name>
        <dbReference type="ChEBI" id="CHEBI:58349"/>
    </ligand>
</feature>
<dbReference type="GO" id="GO:0009231">
    <property type="term" value="P:riboflavin biosynthetic process"/>
    <property type="evidence" value="ECO:0007669"/>
    <property type="project" value="UniProtKB-UniPathway"/>
</dbReference>
<dbReference type="Pfam" id="PF00383">
    <property type="entry name" value="dCMP_cyt_deam_1"/>
    <property type="match status" value="1"/>
</dbReference>
<feature type="binding site" evidence="16">
    <location>
        <begin position="260"/>
        <end position="266"/>
    </location>
    <ligand>
        <name>NADP(+)</name>
        <dbReference type="ChEBI" id="CHEBI:58349"/>
    </ligand>
</feature>
<feature type="binding site" evidence="17">
    <location>
        <position position="75"/>
    </location>
    <ligand>
        <name>Zn(2+)</name>
        <dbReference type="ChEBI" id="CHEBI:29105"/>
        <note>catalytic</note>
    </ligand>
</feature>
<dbReference type="PROSITE" id="PS00903">
    <property type="entry name" value="CYT_DCMP_DEAMINASES_1"/>
    <property type="match status" value="1"/>
</dbReference>
<keyword evidence="10 14" id="KW-0560">Oxidoreductase</keyword>
<organism evidence="19 20">
    <name type="scientific">Corynebacterium lipophiloflavum (strain ATCC 700352 / DSM 44291 / CCUG 37336 / JCM 10383 / DMMZ 1944)</name>
    <dbReference type="NCBI Taxonomy" id="525263"/>
    <lineage>
        <taxon>Bacteria</taxon>
        <taxon>Bacillati</taxon>
        <taxon>Actinomycetota</taxon>
        <taxon>Actinomycetes</taxon>
        <taxon>Mycobacteriales</taxon>
        <taxon>Corynebacteriaceae</taxon>
        <taxon>Corynebacterium</taxon>
    </lineage>
</organism>
<dbReference type="InterPro" id="IPR024072">
    <property type="entry name" value="DHFR-like_dom_sf"/>
</dbReference>
<keyword evidence="11" id="KW-0511">Multifunctional enzyme</keyword>
<keyword evidence="9 14" id="KW-0521">NADP</keyword>
<feature type="binding site" evidence="16">
    <location>
        <position position="221"/>
    </location>
    <ligand>
        <name>NADP(+)</name>
        <dbReference type="ChEBI" id="CHEBI:58349"/>
    </ligand>
</feature>
<feature type="binding site" evidence="16">
    <location>
        <position position="192"/>
    </location>
    <ligand>
        <name>NADP(+)</name>
        <dbReference type="ChEBI" id="CHEBI:58349"/>
    </ligand>
</feature>
<dbReference type="PROSITE" id="PS51747">
    <property type="entry name" value="CYT_DCMP_DEAMINASES_2"/>
    <property type="match status" value="1"/>
</dbReference>
<comment type="cofactor">
    <cofactor evidence="14 17">
        <name>Zn(2+)</name>
        <dbReference type="ChEBI" id="CHEBI:29105"/>
    </cofactor>
    <text evidence="14 17">Binds 1 zinc ion.</text>
</comment>
<dbReference type="EC" id="3.5.4.26" evidence="14"/>
<sequence>MSEIDYHAALSAGDAVRGATSPNPPVGCALFSPEGELIATGGTSPAGGAHAEINALRAAGSRARGATAVVTLEPCNHTGRTGPCAKALADAQIARLVYLTTDPNPQAAGGADYLARHGVEVVFEPRRVDALVPWLTSIERGRPSVTLKYAASLDGFTAAPDGTSKWITGPAARRHVHADRAVRDAIIIGTGTAIADNPSLTARYDDGSLMATQPRRVVVGTRAVPEGNLTRLGFEQYATPDDALEALWESGARDVLVEGGAGLAASFLEQGLVDRVQAYAAPLLLGAGTHVVPAALAATLAEAPRYRLTHVTVLGDDVLIEMER</sequence>
<dbReference type="GO" id="GO:0008703">
    <property type="term" value="F:5-amino-6-(5-phosphoribosylamino)uracil reductase activity"/>
    <property type="evidence" value="ECO:0007669"/>
    <property type="project" value="UniProtKB-EC"/>
</dbReference>
<dbReference type="SUPFAM" id="SSF53597">
    <property type="entry name" value="Dihydrofolate reductase-like"/>
    <property type="match status" value="1"/>
</dbReference>
<dbReference type="RefSeq" id="WP_006840253.1">
    <property type="nucleotide sequence ID" value="NZ_GG667192.1"/>
</dbReference>
<dbReference type="InterPro" id="IPR002125">
    <property type="entry name" value="CMP_dCMP_dom"/>
</dbReference>
<comment type="catalytic activity">
    <reaction evidence="12 14">
        <text>5-amino-6-(5-phospho-D-ribitylamino)uracil + NADP(+) = 5-amino-6-(5-phospho-D-ribosylamino)uracil + NADPH + H(+)</text>
        <dbReference type="Rhea" id="RHEA:17845"/>
        <dbReference type="ChEBI" id="CHEBI:15378"/>
        <dbReference type="ChEBI" id="CHEBI:57783"/>
        <dbReference type="ChEBI" id="CHEBI:58349"/>
        <dbReference type="ChEBI" id="CHEBI:58421"/>
        <dbReference type="ChEBI" id="CHEBI:58453"/>
        <dbReference type="EC" id="1.1.1.193"/>
    </reaction>
</comment>
<dbReference type="Gene3D" id="3.40.140.10">
    <property type="entry name" value="Cytidine Deaminase, domain 2"/>
    <property type="match status" value="1"/>
</dbReference>
<evidence type="ECO:0000256" key="14">
    <source>
        <dbReference type="PIRNR" id="PIRNR006769"/>
    </source>
</evidence>
<feature type="binding site" evidence="16">
    <location>
        <position position="180"/>
    </location>
    <ligand>
        <name>substrate</name>
    </ligand>
</feature>
<dbReference type="Pfam" id="PF01872">
    <property type="entry name" value="RibD_C"/>
    <property type="match status" value="1"/>
</dbReference>
<dbReference type="NCBIfam" id="TIGR00326">
    <property type="entry name" value="eubact_ribD"/>
    <property type="match status" value="1"/>
</dbReference>
<dbReference type="OrthoDB" id="9800865at2"/>
<evidence type="ECO:0000256" key="6">
    <source>
        <dbReference type="ARBA" id="ARBA00022619"/>
    </source>
</evidence>
<dbReference type="EMBL" id="ACHJ01000121">
    <property type="protein sequence ID" value="EEI16630.1"/>
    <property type="molecule type" value="Genomic_DNA"/>
</dbReference>
<dbReference type="PIRSF" id="PIRSF006769">
    <property type="entry name" value="RibD"/>
    <property type="match status" value="1"/>
</dbReference>
<dbReference type="SUPFAM" id="SSF53927">
    <property type="entry name" value="Cytidine deaminase-like"/>
    <property type="match status" value="1"/>
</dbReference>
<comment type="pathway">
    <text evidence="3 14">Cofactor biosynthesis; riboflavin biosynthesis; 5-amino-6-(D-ribitylamino)uracil from GTP: step 3/4.</text>
</comment>
<dbReference type="UniPathway" id="UPA00275">
    <property type="reaction ID" value="UER00401"/>
</dbReference>
<dbReference type="eggNOG" id="COG0117">
    <property type="taxonomic scope" value="Bacteria"/>
</dbReference>
<keyword evidence="14" id="KW-0378">Hydrolase</keyword>
<evidence type="ECO:0000256" key="10">
    <source>
        <dbReference type="ARBA" id="ARBA00023002"/>
    </source>
</evidence>
<evidence type="ECO:0000256" key="3">
    <source>
        <dbReference type="ARBA" id="ARBA00004910"/>
    </source>
</evidence>
<keyword evidence="20" id="KW-1185">Reference proteome</keyword>
<evidence type="ECO:0000256" key="15">
    <source>
        <dbReference type="PIRSR" id="PIRSR006769-1"/>
    </source>
</evidence>
<evidence type="ECO:0000256" key="13">
    <source>
        <dbReference type="ARBA" id="ARBA00049886"/>
    </source>
</evidence>
<keyword evidence="7 14" id="KW-0479">Metal-binding</keyword>
<proteinExistence type="inferred from homology"/>
<evidence type="ECO:0000256" key="2">
    <source>
        <dbReference type="ARBA" id="ARBA00004882"/>
    </source>
</evidence>
<feature type="binding site" evidence="16">
    <location>
        <position position="258"/>
    </location>
    <ligand>
        <name>substrate</name>
    </ligand>
</feature>
<reference evidence="19" key="1">
    <citation type="submission" date="2009-01" db="EMBL/GenBank/DDBJ databases">
        <authorList>
            <person name="Qin X."/>
            <person name="Bachman B."/>
            <person name="Battles P."/>
            <person name="Bell A."/>
            <person name="Bess C."/>
            <person name="Bickham C."/>
            <person name="Chaboub L."/>
            <person name="Chen D."/>
            <person name="Coyle M."/>
            <person name="Deiros D.R."/>
            <person name="Dinh H."/>
            <person name="Forbes L."/>
            <person name="Fowler G."/>
            <person name="Francisco L."/>
            <person name="Fu Q."/>
            <person name="Gubbala S."/>
            <person name="Hale W."/>
            <person name="Han Y."/>
            <person name="Hemphill L."/>
            <person name="Highlander S.K."/>
            <person name="Hirani K."/>
            <person name="Hogues M."/>
            <person name="Jackson L."/>
            <person name="Jakkamsetti A."/>
            <person name="Javaid M."/>
            <person name="Jiang H."/>
            <person name="Korchina V."/>
            <person name="Kovar C."/>
            <person name="Lara F."/>
            <person name="Lee S."/>
            <person name="Mata R."/>
            <person name="Mathew T."/>
            <person name="Moen C."/>
            <person name="Morales K."/>
            <person name="Munidasa M."/>
            <person name="Nazareth L."/>
            <person name="Ngo R."/>
            <person name="Nguyen L."/>
            <person name="Okwuonu G."/>
            <person name="Ongeri F."/>
            <person name="Patil S."/>
            <person name="Petrosino J."/>
            <person name="Pham C."/>
            <person name="Pham P."/>
            <person name="Pu L.-L."/>
            <person name="Puazo M."/>
            <person name="Raj R."/>
            <person name="Reid J."/>
            <person name="Rouhana J."/>
            <person name="Saada N."/>
            <person name="Shang Y."/>
            <person name="Simmons D."/>
            <person name="Thornton R."/>
            <person name="Warren J."/>
            <person name="Weissenberger G."/>
            <person name="Zhang J."/>
            <person name="Zhang L."/>
            <person name="Zhou C."/>
            <person name="Zhu D."/>
            <person name="Muzny D."/>
            <person name="Worley K."/>
            <person name="Gibbs R."/>
        </authorList>
    </citation>
    <scope>NUCLEOTIDE SEQUENCE [LARGE SCALE GENOMIC DNA]</scope>
    <source>
        <strain evidence="19">DSM 44291</strain>
    </source>
</reference>
<dbReference type="InterPro" id="IPR004794">
    <property type="entry name" value="Eubact_RibD"/>
</dbReference>
<evidence type="ECO:0000256" key="5">
    <source>
        <dbReference type="ARBA" id="ARBA00007417"/>
    </source>
</evidence>
<dbReference type="PANTHER" id="PTHR38011:SF7">
    <property type="entry name" value="2,5-DIAMINO-6-RIBOSYLAMINO-4(3H)-PYRIMIDINONE 5'-PHOSPHATE REDUCTASE"/>
    <property type="match status" value="1"/>
</dbReference>
<dbReference type="CDD" id="cd01284">
    <property type="entry name" value="Riboflavin_deaminase-reductase"/>
    <property type="match status" value="1"/>
</dbReference>
<feature type="active site" description="Proton donor" evidence="15">
    <location>
        <position position="52"/>
    </location>
</feature>
<feature type="binding site" evidence="17">
    <location>
        <position position="84"/>
    </location>
    <ligand>
        <name>Zn(2+)</name>
        <dbReference type="ChEBI" id="CHEBI:29105"/>
        <note>catalytic</note>
    </ligand>
</feature>
<dbReference type="Gene3D" id="3.40.430.10">
    <property type="entry name" value="Dihydrofolate Reductase, subunit A"/>
    <property type="match status" value="2"/>
</dbReference>
<protein>
    <recommendedName>
        <fullName evidence="14">Riboflavin biosynthesis protein RibD</fullName>
    </recommendedName>
    <domain>
        <recommendedName>
            <fullName evidence="14">Diaminohydroxyphosphoribosylaminopyrimidine deaminase</fullName>
            <shortName evidence="14">DRAP deaminase</shortName>
            <ecNumber evidence="14">3.5.4.26</ecNumber>
        </recommendedName>
        <alternativeName>
            <fullName evidence="14">Riboflavin-specific deaminase</fullName>
        </alternativeName>
    </domain>
    <domain>
        <recommendedName>
            <fullName evidence="14">5-amino-6-(5-phosphoribosylamino)uracil reductase</fullName>
            <ecNumber evidence="14">1.1.1.193</ecNumber>
        </recommendedName>
        <alternativeName>
            <fullName evidence="14">HTP reductase</fullName>
        </alternativeName>
    </domain>
</protein>
<evidence type="ECO:0000256" key="8">
    <source>
        <dbReference type="ARBA" id="ARBA00022833"/>
    </source>
</evidence>
<feature type="binding site" evidence="16">
    <location>
        <position position="164"/>
    </location>
    <ligand>
        <name>substrate</name>
    </ligand>
</feature>